<evidence type="ECO:0000256" key="4">
    <source>
        <dbReference type="ARBA" id="ARBA00022692"/>
    </source>
</evidence>
<evidence type="ECO:0000313" key="8">
    <source>
        <dbReference type="EMBL" id="KAK3676010.1"/>
    </source>
</evidence>
<dbReference type="PANTHER" id="PTHR33567:SF3">
    <property type="entry name" value="CHROMATE ION TRANSPORTER (EUROFUNG)"/>
    <property type="match status" value="1"/>
</dbReference>
<dbReference type="InterPro" id="IPR003370">
    <property type="entry name" value="Chromate_transpt"/>
</dbReference>
<protein>
    <recommendedName>
        <fullName evidence="10">Chromate transporter</fullName>
    </recommendedName>
</protein>
<keyword evidence="4 7" id="KW-0812">Transmembrane</keyword>
<keyword evidence="9" id="KW-1185">Reference proteome</keyword>
<name>A0AAE0WQA6_9PEZI</name>
<evidence type="ECO:0000256" key="7">
    <source>
        <dbReference type="SAM" id="Phobius"/>
    </source>
</evidence>
<dbReference type="EMBL" id="JAUTXT010000012">
    <property type="protein sequence ID" value="KAK3676010.1"/>
    <property type="molecule type" value="Genomic_DNA"/>
</dbReference>
<evidence type="ECO:0000256" key="6">
    <source>
        <dbReference type="ARBA" id="ARBA00023136"/>
    </source>
</evidence>
<keyword evidence="6 7" id="KW-0472">Membrane</keyword>
<evidence type="ECO:0008006" key="10">
    <source>
        <dbReference type="Google" id="ProtNLM"/>
    </source>
</evidence>
<evidence type="ECO:0000313" key="9">
    <source>
        <dbReference type="Proteomes" id="UP001274830"/>
    </source>
</evidence>
<gene>
    <name evidence="8" type="ORF">LTR78_004202</name>
</gene>
<evidence type="ECO:0000256" key="2">
    <source>
        <dbReference type="ARBA" id="ARBA00005262"/>
    </source>
</evidence>
<dbReference type="GO" id="GO:0015109">
    <property type="term" value="F:chromate transmembrane transporter activity"/>
    <property type="evidence" value="ECO:0007669"/>
    <property type="project" value="InterPro"/>
</dbReference>
<evidence type="ECO:0000256" key="1">
    <source>
        <dbReference type="ARBA" id="ARBA00004651"/>
    </source>
</evidence>
<evidence type="ECO:0000256" key="5">
    <source>
        <dbReference type="ARBA" id="ARBA00022989"/>
    </source>
</evidence>
<keyword evidence="3" id="KW-1003">Cell membrane</keyword>
<feature type="transmembrane region" description="Helical" evidence="7">
    <location>
        <begin position="232"/>
        <end position="251"/>
    </location>
</feature>
<feature type="transmembrane region" description="Helical" evidence="7">
    <location>
        <begin position="138"/>
        <end position="163"/>
    </location>
</feature>
<accession>A0AAE0WQA6</accession>
<organism evidence="8 9">
    <name type="scientific">Recurvomyces mirabilis</name>
    <dbReference type="NCBI Taxonomy" id="574656"/>
    <lineage>
        <taxon>Eukaryota</taxon>
        <taxon>Fungi</taxon>
        <taxon>Dikarya</taxon>
        <taxon>Ascomycota</taxon>
        <taxon>Pezizomycotina</taxon>
        <taxon>Dothideomycetes</taxon>
        <taxon>Dothideomycetidae</taxon>
        <taxon>Mycosphaerellales</taxon>
        <taxon>Teratosphaeriaceae</taxon>
        <taxon>Recurvomyces</taxon>
    </lineage>
</organism>
<reference evidence="8" key="1">
    <citation type="submission" date="2023-07" db="EMBL/GenBank/DDBJ databases">
        <title>Black Yeasts Isolated from many extreme environments.</title>
        <authorList>
            <person name="Coleine C."/>
            <person name="Stajich J.E."/>
            <person name="Selbmann L."/>
        </authorList>
    </citation>
    <scope>NUCLEOTIDE SEQUENCE</scope>
    <source>
        <strain evidence="8">CCFEE 5485</strain>
    </source>
</reference>
<feature type="transmembrane region" description="Helical" evidence="7">
    <location>
        <begin position="64"/>
        <end position="86"/>
    </location>
</feature>
<feature type="transmembrane region" description="Helical" evidence="7">
    <location>
        <begin position="31"/>
        <end position="52"/>
    </location>
</feature>
<comment type="caution">
    <text evidence="8">The sequence shown here is derived from an EMBL/GenBank/DDBJ whole genome shotgun (WGS) entry which is preliminary data.</text>
</comment>
<dbReference type="Pfam" id="PF02417">
    <property type="entry name" value="Chromate_transp"/>
    <property type="match status" value="1"/>
</dbReference>
<comment type="similarity">
    <text evidence="2">Belongs to the chromate ion transporter (CHR) (TC 2.A.51) family.</text>
</comment>
<dbReference type="GO" id="GO:0005886">
    <property type="term" value="C:plasma membrane"/>
    <property type="evidence" value="ECO:0007669"/>
    <property type="project" value="UniProtKB-SubCell"/>
</dbReference>
<evidence type="ECO:0000256" key="3">
    <source>
        <dbReference type="ARBA" id="ARBA00022475"/>
    </source>
</evidence>
<feature type="transmembrane region" description="Helical" evidence="7">
    <location>
        <begin position="101"/>
        <end position="126"/>
    </location>
</feature>
<proteinExistence type="inferred from homology"/>
<sequence>MFALALGVARINSILPGPVYALLSGLNAATVGIIALAAVQLATSFIAILVLRSVLKNPPRPLDLFANMYLAGTIIFGGGPVVIPLLREYVVQPGWVSPRDFLLGLAIIQAFPGPNFNFAVYLSTLAMRSSAAQNYPPVLGAVLGLVGIFSPGIFIAYCVQGLWRLLRTKPVVAATLRGVNATAVGLIFTAVYRLWEQGYLMPQRSNGQSLAMEPWWVVVATVAYSGSCWFRLPPAVSIMAGGTLGLLWYAATQMKDDHS</sequence>
<dbReference type="Proteomes" id="UP001274830">
    <property type="component" value="Unassembled WGS sequence"/>
</dbReference>
<feature type="transmembrane region" description="Helical" evidence="7">
    <location>
        <begin position="175"/>
        <end position="195"/>
    </location>
</feature>
<dbReference type="PANTHER" id="PTHR33567">
    <property type="entry name" value="CHROMATE ION TRANSPORTER (EUROFUNG)"/>
    <property type="match status" value="1"/>
</dbReference>
<comment type="subcellular location">
    <subcellularLocation>
        <location evidence="1">Cell membrane</location>
        <topology evidence="1">Multi-pass membrane protein</topology>
    </subcellularLocation>
</comment>
<keyword evidence="5 7" id="KW-1133">Transmembrane helix</keyword>
<dbReference type="AlphaFoldDB" id="A0AAE0WQA6"/>